<dbReference type="Proteomes" id="UP000193334">
    <property type="component" value="Chromosome"/>
</dbReference>
<dbReference type="Pfam" id="PF25794">
    <property type="entry name" value="SACS"/>
    <property type="match status" value="1"/>
</dbReference>
<evidence type="ECO:0000313" key="2">
    <source>
        <dbReference type="EMBL" id="ARN55670.1"/>
    </source>
</evidence>
<feature type="domain" description="Sacsin/Nov" evidence="1">
    <location>
        <begin position="74"/>
        <end position="129"/>
    </location>
</feature>
<dbReference type="InterPro" id="IPR036890">
    <property type="entry name" value="HATPase_C_sf"/>
</dbReference>
<dbReference type="KEGG" id="pbp:STSP1_00030"/>
<dbReference type="InterPro" id="IPR052957">
    <property type="entry name" value="Auxin_embryo_med"/>
</dbReference>
<dbReference type="PANTHER" id="PTHR32387">
    <property type="entry name" value="WU:FJ29H11"/>
    <property type="match status" value="1"/>
</dbReference>
<protein>
    <recommendedName>
        <fullName evidence="1">Sacsin/Nov domain-containing protein</fullName>
    </recommendedName>
</protein>
<dbReference type="RefSeq" id="WP_085754402.1">
    <property type="nucleotide sequence ID" value="NZ_CP021023.1"/>
</dbReference>
<dbReference type="EMBL" id="CP021023">
    <property type="protein sequence ID" value="ARN55670.1"/>
    <property type="molecule type" value="Genomic_DNA"/>
</dbReference>
<dbReference type="STRING" id="1941349.STSP1_00030"/>
<dbReference type="PANTHER" id="PTHR32387:SF0">
    <property type="entry name" value="PROTEIN NO VEIN"/>
    <property type="match status" value="1"/>
</dbReference>
<dbReference type="NCBIfam" id="NF047352">
    <property type="entry name" value="P_loop_sacsin"/>
    <property type="match status" value="1"/>
</dbReference>
<evidence type="ECO:0000313" key="3">
    <source>
        <dbReference type="Proteomes" id="UP000193334"/>
    </source>
</evidence>
<dbReference type="InterPro" id="IPR058210">
    <property type="entry name" value="SACS/Nov_dom"/>
</dbReference>
<keyword evidence="3" id="KW-1185">Reference proteome</keyword>
<proteinExistence type="predicted"/>
<reference evidence="3" key="1">
    <citation type="submission" date="2017-04" db="EMBL/GenBank/DDBJ databases">
        <title>Comparative genomics and description of representatives of a novel lineage of planctomycetes thriving in anoxic sediments.</title>
        <authorList>
            <person name="Spring S."/>
            <person name="Bunk B."/>
            <person name="Sproer C."/>
        </authorList>
    </citation>
    <scope>NUCLEOTIDE SEQUENCE [LARGE SCALE GENOMIC DNA]</scope>
    <source>
        <strain evidence="3">ST-PulAB-D4</strain>
    </source>
</reference>
<organism evidence="2 3">
    <name type="scientific">Sedimentisphaera salicampi</name>
    <dbReference type="NCBI Taxonomy" id="1941349"/>
    <lineage>
        <taxon>Bacteria</taxon>
        <taxon>Pseudomonadati</taxon>
        <taxon>Planctomycetota</taxon>
        <taxon>Phycisphaerae</taxon>
        <taxon>Sedimentisphaerales</taxon>
        <taxon>Sedimentisphaeraceae</taxon>
        <taxon>Sedimentisphaera</taxon>
    </lineage>
</organism>
<dbReference type="SUPFAM" id="SSF55874">
    <property type="entry name" value="ATPase domain of HSP90 chaperone/DNA topoisomerase II/histidine kinase"/>
    <property type="match status" value="1"/>
</dbReference>
<accession>A0A1W6LIQ0</accession>
<gene>
    <name evidence="2" type="ORF">STSP1_00030</name>
</gene>
<name>A0A1W6LIQ0_9BACT</name>
<evidence type="ECO:0000259" key="1">
    <source>
        <dbReference type="Pfam" id="PF25794"/>
    </source>
</evidence>
<dbReference type="Gene3D" id="3.30.565.10">
    <property type="entry name" value="Histidine kinase-like ATPase, C-terminal domain"/>
    <property type="match status" value="1"/>
</dbReference>
<sequence>MKSFEDLTAKRKNWVEANRENGFEEGITNLLRELYPDNAHFIYELLQNAEDAQASSINFNLYADKLIVRHNGRRQFDYNDVESITSIGKSTKSSDATAIGEFGVGFKAVFSYTNTPRVYSKDYNFQISDLVVPEQVLERKGIGNETVFEFPFNNPYKPNEKAFQEIEKGLYDLKENTLLFLTNIKSINFYIDSEERIEGSLKSEMGKDNILRLSREINDEISTDYWLRFQKKDIPVEDEKGGTKNCTVAVAYKLEKIETENKKGVKATRYKIVPYEDAGVSIYFPAVKETTGLKFQIHAPFASTVARDSVRDCEENERLVEYLADLIAEKMADIKKLKMLDIDFLSILPSSKMAIEDFYEPIRERLIEEFDEKELLPMRAGGYSKAGDVYRGSEEMGGLISDADLAGLQDCSSKKPLWVKSPPKINDFLSMLDVSSFTPANLLIIAFNPEKLPKLIEIMEKKVPADHLKLYDLIYKATKSKEEPVIINGKLQEIPIILTQDWEYKSGSVCYFKNTDYELNEGRYFINDEVINDENPAKREANEILLRNFGVQEFVFEELVKNILEDKYDRPDLAIDNKHYAKDLKLFMELTQEDRYNRNYLKDLFSKYYIFKVNEDTWCKPSEIFIDSPLSETGLSEYFNLLKKYSDKYSFSNTEQYRNEVAKKHKLPYEMTDLLNCSESELFVFANKAGCKTDLEVFKDEGSEYKHFYVETRDRSMTEYIFESVKSLALAKLLWRFISNLSSEALYEWSRPDGRYNFERSYKPKVVDGEIVKKFRASAILKPASDNSWVPQKTKNGFTFVLPREASKEMLPEDLCDYPKNNWLEVVEFGKTLYEEEKKRHQEKRKEEEFEKILKDKYGISLSQLKKLIPSGNTQVSSITSHSSGTVEFPERKAYNCERRMNKIIDDYNSAPVKEYKMVEISQRISRSSSDPKSYLSDQYTNIDDFLVCQICKEEMPKKKYNDYYFEAVEAFDNDIIKKEHEAPYLALCPVCAAKYKEFIKKGRNGELKELRDKLLSLDDNDLEVSITLSESDTVPTIRFTQQHLIDIKAVLSQES</sequence>
<dbReference type="AlphaFoldDB" id="A0A1W6LIQ0"/>